<dbReference type="Gene3D" id="1.20.1280.290">
    <property type="match status" value="2"/>
</dbReference>
<dbReference type="Proteomes" id="UP000245942">
    <property type="component" value="Unassembled WGS sequence"/>
</dbReference>
<keyword evidence="2" id="KW-0813">Transport</keyword>
<evidence type="ECO:0000256" key="6">
    <source>
        <dbReference type="ARBA" id="ARBA00023136"/>
    </source>
</evidence>
<dbReference type="InterPro" id="IPR005282">
    <property type="entry name" value="LC_transporter"/>
</dbReference>
<organism evidence="9 10">
    <name type="scientific">Pseudomicrostroma glucosiphilum</name>
    <dbReference type="NCBI Taxonomy" id="1684307"/>
    <lineage>
        <taxon>Eukaryota</taxon>
        <taxon>Fungi</taxon>
        <taxon>Dikarya</taxon>
        <taxon>Basidiomycota</taxon>
        <taxon>Ustilaginomycotina</taxon>
        <taxon>Exobasidiomycetes</taxon>
        <taxon>Microstromatales</taxon>
        <taxon>Microstromatales incertae sedis</taxon>
        <taxon>Pseudomicrostroma</taxon>
    </lineage>
</organism>
<evidence type="ECO:0000256" key="4">
    <source>
        <dbReference type="ARBA" id="ARBA00022737"/>
    </source>
</evidence>
<evidence type="ECO:0000256" key="2">
    <source>
        <dbReference type="ARBA" id="ARBA00022448"/>
    </source>
</evidence>
<dbReference type="RefSeq" id="XP_025345950.1">
    <property type="nucleotide sequence ID" value="XM_025494507.1"/>
</dbReference>
<dbReference type="STRING" id="1684307.A0A316U0R4"/>
<dbReference type="PANTHER" id="PTHR13131:SF5">
    <property type="entry name" value="CYSTINOSIN"/>
    <property type="match status" value="1"/>
</dbReference>
<feature type="transmembrane region" description="Helical" evidence="8">
    <location>
        <begin position="7"/>
        <end position="27"/>
    </location>
</feature>
<keyword evidence="10" id="KW-1185">Reference proteome</keyword>
<dbReference type="PANTHER" id="PTHR13131">
    <property type="entry name" value="CYSTINOSIN"/>
    <property type="match status" value="1"/>
</dbReference>
<dbReference type="OrthoDB" id="75720at2759"/>
<keyword evidence="5 8" id="KW-1133">Transmembrane helix</keyword>
<dbReference type="SMART" id="SM00679">
    <property type="entry name" value="CTNS"/>
    <property type="match status" value="2"/>
</dbReference>
<dbReference type="GO" id="GO:0015184">
    <property type="term" value="F:L-cystine transmembrane transporter activity"/>
    <property type="evidence" value="ECO:0007669"/>
    <property type="project" value="TreeGrafter"/>
</dbReference>
<feature type="transmembrane region" description="Helical" evidence="8">
    <location>
        <begin position="246"/>
        <end position="264"/>
    </location>
</feature>
<evidence type="ECO:0000256" key="8">
    <source>
        <dbReference type="SAM" id="Phobius"/>
    </source>
</evidence>
<dbReference type="EMBL" id="KZ819334">
    <property type="protein sequence ID" value="PWN18790.1"/>
    <property type="molecule type" value="Genomic_DNA"/>
</dbReference>
<accession>A0A316U0R4</accession>
<feature type="transmembrane region" description="Helical" evidence="8">
    <location>
        <begin position="47"/>
        <end position="67"/>
    </location>
</feature>
<evidence type="ECO:0008006" key="11">
    <source>
        <dbReference type="Google" id="ProtNLM"/>
    </source>
</evidence>
<protein>
    <recommendedName>
        <fullName evidence="11">PQ-loop-domain-containing protein</fullName>
    </recommendedName>
</protein>
<comment type="subcellular location">
    <subcellularLocation>
        <location evidence="1">Endomembrane system</location>
        <topology evidence="1">Multi-pass membrane protein</topology>
    </subcellularLocation>
</comment>
<evidence type="ECO:0000256" key="7">
    <source>
        <dbReference type="SAM" id="MobiDB-lite"/>
    </source>
</evidence>
<proteinExistence type="predicted"/>
<feature type="transmembrane region" description="Helical" evidence="8">
    <location>
        <begin position="214"/>
        <end position="234"/>
    </location>
</feature>
<name>A0A316U0R4_9BASI</name>
<dbReference type="GO" id="GO:0005774">
    <property type="term" value="C:vacuolar membrane"/>
    <property type="evidence" value="ECO:0007669"/>
    <property type="project" value="TreeGrafter"/>
</dbReference>
<feature type="transmembrane region" description="Helical" evidence="8">
    <location>
        <begin position="177"/>
        <end position="194"/>
    </location>
</feature>
<dbReference type="InterPro" id="IPR006603">
    <property type="entry name" value="PQ-loop_rpt"/>
</dbReference>
<dbReference type="AlphaFoldDB" id="A0A316U0R4"/>
<keyword evidence="6 8" id="KW-0472">Membrane</keyword>
<dbReference type="GeneID" id="37016241"/>
<feature type="transmembrane region" description="Helical" evidence="8">
    <location>
        <begin position="144"/>
        <end position="165"/>
    </location>
</feature>
<evidence type="ECO:0000256" key="3">
    <source>
        <dbReference type="ARBA" id="ARBA00022692"/>
    </source>
</evidence>
<evidence type="ECO:0000256" key="1">
    <source>
        <dbReference type="ARBA" id="ARBA00004127"/>
    </source>
</evidence>
<dbReference type="GO" id="GO:0012505">
    <property type="term" value="C:endomembrane system"/>
    <property type="evidence" value="ECO:0007669"/>
    <property type="project" value="UniProtKB-SubCell"/>
</dbReference>
<evidence type="ECO:0000256" key="5">
    <source>
        <dbReference type="ARBA" id="ARBA00022989"/>
    </source>
</evidence>
<evidence type="ECO:0000313" key="10">
    <source>
        <dbReference type="Proteomes" id="UP000245942"/>
    </source>
</evidence>
<reference evidence="9 10" key="1">
    <citation type="journal article" date="2018" name="Mol. Biol. Evol.">
        <title>Broad Genomic Sampling Reveals a Smut Pathogenic Ancestry of the Fungal Clade Ustilaginomycotina.</title>
        <authorList>
            <person name="Kijpornyongpan T."/>
            <person name="Mondo S.J."/>
            <person name="Barry K."/>
            <person name="Sandor L."/>
            <person name="Lee J."/>
            <person name="Lipzen A."/>
            <person name="Pangilinan J."/>
            <person name="LaButti K."/>
            <person name="Hainaut M."/>
            <person name="Henrissat B."/>
            <person name="Grigoriev I.V."/>
            <person name="Spatafora J.W."/>
            <person name="Aime M.C."/>
        </authorList>
    </citation>
    <scope>NUCLEOTIDE SEQUENCE [LARGE SCALE GENOMIC DNA]</scope>
    <source>
        <strain evidence="9 10">MCA 4718</strain>
    </source>
</reference>
<sequence>MFEMSALVLFSQAIGWVYTLLWSLSFYPQIFLNYSRGSVKGFSQDFAHLNVLGFLCYTIYNASFLLSREIQHEYRERHGGRENVVRWNDAIFAAHAFTLASIQLGQSYWYSSGNTVTASESEDLGGNGRSNFLPRRPYRRLSGFTTLSLISLLVAIFLSFLFSFLPSHPFSLQPLDFVNFLSYVKLYVTLVKYFPQLTLNWKRKSTRGFSISNILLDFTGGVLSLGQLLLDAGIINKDWSAVTGDFGKLGLSFLSLTFDVALMTQHYVLYRDARDEVVEGTDEEDGREAGRSGERQPLLRG</sequence>
<dbReference type="NCBIfam" id="TIGR00951">
    <property type="entry name" value="2A43"/>
    <property type="match status" value="1"/>
</dbReference>
<dbReference type="GO" id="GO:0000324">
    <property type="term" value="C:fungal-type vacuole"/>
    <property type="evidence" value="ECO:0007669"/>
    <property type="project" value="TreeGrafter"/>
</dbReference>
<gene>
    <name evidence="9" type="ORF">BCV69DRAFT_300946</name>
</gene>
<keyword evidence="4" id="KW-0677">Repeat</keyword>
<keyword evidence="3 8" id="KW-0812">Transmembrane</keyword>
<feature type="region of interest" description="Disordered" evidence="7">
    <location>
        <begin position="279"/>
        <end position="301"/>
    </location>
</feature>
<evidence type="ECO:0000313" key="9">
    <source>
        <dbReference type="EMBL" id="PWN18790.1"/>
    </source>
</evidence>
<dbReference type="Pfam" id="PF04193">
    <property type="entry name" value="PQ-loop"/>
    <property type="match status" value="2"/>
</dbReference>